<evidence type="ECO:0000313" key="2">
    <source>
        <dbReference type="EMBL" id="PWW22554.1"/>
    </source>
</evidence>
<feature type="compositionally biased region" description="Polar residues" evidence="1">
    <location>
        <begin position="7"/>
        <end position="17"/>
    </location>
</feature>
<organism evidence="2 3">
    <name type="scientific">Geodermatophilus normandii</name>
    <dbReference type="NCBI Taxonomy" id="1137989"/>
    <lineage>
        <taxon>Bacteria</taxon>
        <taxon>Bacillati</taxon>
        <taxon>Actinomycetota</taxon>
        <taxon>Actinomycetes</taxon>
        <taxon>Geodermatophilales</taxon>
        <taxon>Geodermatophilaceae</taxon>
        <taxon>Geodermatophilus</taxon>
    </lineage>
</organism>
<dbReference type="Proteomes" id="UP000246661">
    <property type="component" value="Unassembled WGS sequence"/>
</dbReference>
<evidence type="ECO:0000313" key="3">
    <source>
        <dbReference type="Proteomes" id="UP000246661"/>
    </source>
</evidence>
<comment type="caution">
    <text evidence="2">The sequence shown here is derived from an EMBL/GenBank/DDBJ whole genome shotgun (WGS) entry which is preliminary data.</text>
</comment>
<proteinExistence type="predicted"/>
<feature type="region of interest" description="Disordered" evidence="1">
    <location>
        <begin position="1"/>
        <end position="26"/>
    </location>
</feature>
<dbReference type="AlphaFoldDB" id="A0A317QI75"/>
<gene>
    <name evidence="2" type="ORF">JD79_01711</name>
</gene>
<accession>A0A317QI75</accession>
<reference evidence="3" key="1">
    <citation type="submission" date="2018-05" db="EMBL/GenBank/DDBJ databases">
        <authorList>
            <person name="Klenk H.-P."/>
            <person name="Huntemann M."/>
            <person name="Clum A."/>
            <person name="Pillay M."/>
            <person name="Palaniappan K."/>
            <person name="Varghese N."/>
            <person name="Mikhailova N."/>
            <person name="Stamatis D."/>
            <person name="Reddy T."/>
            <person name="Daum C."/>
            <person name="Shapiro N."/>
            <person name="Ivanova N."/>
            <person name="Kyrpides N."/>
            <person name="Woyke T."/>
        </authorList>
    </citation>
    <scope>NUCLEOTIDE SEQUENCE [LARGE SCALE GENOMIC DNA]</scope>
    <source>
        <strain evidence="3">DSM 45417</strain>
    </source>
</reference>
<name>A0A317QI75_9ACTN</name>
<keyword evidence="3" id="KW-1185">Reference proteome</keyword>
<protein>
    <submittedName>
        <fullName evidence="2">Uncharacterized protein</fullName>
    </submittedName>
</protein>
<sequence>MCVRSLTAVSGRSSSPSGDVRHGGATRSLQSAALAAALAPVATLLRLAPVATLVSPGAGRPDGGFATARRG</sequence>
<dbReference type="EMBL" id="QGTX01000001">
    <property type="protein sequence ID" value="PWW22554.1"/>
    <property type="molecule type" value="Genomic_DNA"/>
</dbReference>
<evidence type="ECO:0000256" key="1">
    <source>
        <dbReference type="SAM" id="MobiDB-lite"/>
    </source>
</evidence>